<organism evidence="2 3">
    <name type="scientific">Kytococcus schroeteri</name>
    <dbReference type="NCBI Taxonomy" id="138300"/>
    <lineage>
        <taxon>Bacteria</taxon>
        <taxon>Bacillati</taxon>
        <taxon>Actinomycetota</taxon>
        <taxon>Actinomycetes</taxon>
        <taxon>Micrococcales</taxon>
        <taxon>Kytococcaceae</taxon>
        <taxon>Kytococcus</taxon>
    </lineage>
</organism>
<accession>A0A2I1P8G1</accession>
<evidence type="ECO:0000313" key="2">
    <source>
        <dbReference type="EMBL" id="PKZ40925.1"/>
    </source>
</evidence>
<sequence length="226" mass="24544">MNTQTRRVATRAALWSVPAVVATAAAPALAASVSSANLAVTVEDPNFDWDTLEYALDDTIWKNYEFFDQMKQPDPNRLTTVATRQAALPPSITVTNVGPGDAVNPTGTVEFEMRDYGSDSAPLGSDQLGAVTTNTAVTWVRTSTGRTARGTGQMYMYTYNGTLAPGQSFTMPLKYYSPRTFTNVTFNLMVKAVVSDAVENDIRDEFAGYTDDHDEKVGYVVGYSTS</sequence>
<protein>
    <submittedName>
        <fullName evidence="2">Uncharacterized protein</fullName>
    </submittedName>
</protein>
<dbReference type="AlphaFoldDB" id="A0A2I1P8G1"/>
<dbReference type="Proteomes" id="UP000234206">
    <property type="component" value="Unassembled WGS sequence"/>
</dbReference>
<evidence type="ECO:0000256" key="1">
    <source>
        <dbReference type="SAM" id="SignalP"/>
    </source>
</evidence>
<gene>
    <name evidence="2" type="ORF">CYJ76_10415</name>
</gene>
<reference evidence="2 3" key="1">
    <citation type="submission" date="2017-12" db="EMBL/GenBank/DDBJ databases">
        <title>Phylogenetic diversity of female urinary microbiome.</title>
        <authorList>
            <person name="Thomas-White K."/>
            <person name="Wolfe A.J."/>
        </authorList>
    </citation>
    <scope>NUCLEOTIDE SEQUENCE [LARGE SCALE GENOMIC DNA]</scope>
    <source>
        <strain evidence="2 3">UMB1298</strain>
    </source>
</reference>
<feature type="chain" id="PRO_5039581347" evidence="1">
    <location>
        <begin position="31"/>
        <end position="226"/>
    </location>
</feature>
<dbReference type="OrthoDB" id="4878447at2"/>
<proteinExistence type="predicted"/>
<feature type="signal peptide" evidence="1">
    <location>
        <begin position="1"/>
        <end position="30"/>
    </location>
</feature>
<evidence type="ECO:0000313" key="3">
    <source>
        <dbReference type="Proteomes" id="UP000234206"/>
    </source>
</evidence>
<dbReference type="EMBL" id="PKIZ01000023">
    <property type="protein sequence ID" value="PKZ40925.1"/>
    <property type="molecule type" value="Genomic_DNA"/>
</dbReference>
<name>A0A2I1P8G1_9MICO</name>
<dbReference type="RefSeq" id="WP_070705309.1">
    <property type="nucleotide sequence ID" value="NZ_PKIZ01000023.1"/>
</dbReference>
<keyword evidence="1" id="KW-0732">Signal</keyword>
<keyword evidence="3" id="KW-1185">Reference proteome</keyword>
<comment type="caution">
    <text evidence="2">The sequence shown here is derived from an EMBL/GenBank/DDBJ whole genome shotgun (WGS) entry which is preliminary data.</text>
</comment>